<name>A0A8T2B6A7_ARASU</name>
<sequence length="415" mass="44724">MHMPMIPCTCKCLSPFLASLRFYIIQRLITQHHSLQYQTFILKMRKLLASPFSSLLAVCFISVISVVRCCSPKDQTALNAFKSSLSEPNLGIFNTWSENTDCCKEWYGISCDPDSGRVTDILLRGESEDAIFQKAGRSGYMSGSIDPAVCDLTALTSLVLADWKGITGEIPPCVTSLASLRILDLAGNKITGEIPAEIGKLSKLAVLNLADNQMSGEIPSSLTSLVELKHLELTENGITGVIPADFGSLKMLSRVLLGRNELTGSIPESISGMERLVDLDLSRNHIEGPIPEWMGNMKVLSLLNLDCNSLTGSIPGSLLSNSGLDVANLSRNALEGSIPDVFGSKTYLVSLDLSHNSLSGRIPDSLSSAKFVGHLDISHNKLCGRIPTGSPFDHLEATSFSDNQCLCGGPLMTLC</sequence>
<dbReference type="InterPro" id="IPR013210">
    <property type="entry name" value="LRR_N_plant-typ"/>
</dbReference>
<dbReference type="OrthoDB" id="676979at2759"/>
<evidence type="ECO:0000256" key="10">
    <source>
        <dbReference type="ARBA" id="ARBA00023180"/>
    </source>
</evidence>
<keyword evidence="13" id="KW-1185">Reference proteome</keyword>
<keyword evidence="4" id="KW-0812">Transmembrane</keyword>
<evidence type="ECO:0000256" key="4">
    <source>
        <dbReference type="ARBA" id="ARBA00022692"/>
    </source>
</evidence>
<evidence type="ECO:0000256" key="6">
    <source>
        <dbReference type="ARBA" id="ARBA00022737"/>
    </source>
</evidence>
<dbReference type="Pfam" id="PF13855">
    <property type="entry name" value="LRR_8"/>
    <property type="match status" value="1"/>
</dbReference>
<evidence type="ECO:0000313" key="12">
    <source>
        <dbReference type="EMBL" id="KAG7581693.1"/>
    </source>
</evidence>
<dbReference type="GO" id="GO:0016020">
    <property type="term" value="C:membrane"/>
    <property type="evidence" value="ECO:0007669"/>
    <property type="project" value="UniProtKB-SubCell"/>
</dbReference>
<keyword evidence="5" id="KW-0732">Signal</keyword>
<evidence type="ECO:0000256" key="8">
    <source>
        <dbReference type="ARBA" id="ARBA00023136"/>
    </source>
</evidence>
<dbReference type="FunFam" id="3.80.10.10:FF:000111">
    <property type="entry name" value="LRR receptor-like serine/threonine-protein kinase ERECTA"/>
    <property type="match status" value="1"/>
</dbReference>
<dbReference type="InterPro" id="IPR001611">
    <property type="entry name" value="Leu-rich_rpt"/>
</dbReference>
<dbReference type="Proteomes" id="UP000694251">
    <property type="component" value="Chromosome 8"/>
</dbReference>
<comment type="caution">
    <text evidence="12">The sequence shown here is derived from an EMBL/GenBank/DDBJ whole genome shotgun (WGS) entry which is preliminary data.</text>
</comment>
<evidence type="ECO:0000313" key="13">
    <source>
        <dbReference type="Proteomes" id="UP000694251"/>
    </source>
</evidence>
<gene>
    <name evidence="12" type="ORF">ISN44_As08g013480</name>
</gene>
<evidence type="ECO:0000256" key="3">
    <source>
        <dbReference type="ARBA" id="ARBA00022614"/>
    </source>
</evidence>
<protein>
    <submittedName>
        <fullName evidence="12">Leucine-rich repeat</fullName>
    </submittedName>
</protein>
<proteinExistence type="inferred from homology"/>
<dbReference type="PANTHER" id="PTHR48060">
    <property type="entry name" value="DNA DAMAGE-REPAIR/TOLERATION PROTEIN DRT100"/>
    <property type="match status" value="1"/>
</dbReference>
<evidence type="ECO:0000256" key="7">
    <source>
        <dbReference type="ARBA" id="ARBA00022989"/>
    </source>
</evidence>
<dbReference type="AlphaFoldDB" id="A0A8T2B6A7"/>
<accession>A0A8T2B6A7</accession>
<keyword evidence="3" id="KW-0433">Leucine-rich repeat</keyword>
<organism evidence="12 13">
    <name type="scientific">Arabidopsis suecica</name>
    <name type="common">Swedish thale-cress</name>
    <name type="synonym">Cardaminopsis suecica</name>
    <dbReference type="NCBI Taxonomy" id="45249"/>
    <lineage>
        <taxon>Eukaryota</taxon>
        <taxon>Viridiplantae</taxon>
        <taxon>Streptophyta</taxon>
        <taxon>Embryophyta</taxon>
        <taxon>Tracheophyta</taxon>
        <taxon>Spermatophyta</taxon>
        <taxon>Magnoliopsida</taxon>
        <taxon>eudicotyledons</taxon>
        <taxon>Gunneridae</taxon>
        <taxon>Pentapetalae</taxon>
        <taxon>rosids</taxon>
        <taxon>malvids</taxon>
        <taxon>Brassicales</taxon>
        <taxon>Brassicaceae</taxon>
        <taxon>Camelineae</taxon>
        <taxon>Arabidopsis</taxon>
    </lineage>
</organism>
<feature type="domain" description="Leucine-rich repeat-containing N-terminal plant-type" evidence="11">
    <location>
        <begin position="72"/>
        <end position="112"/>
    </location>
</feature>
<dbReference type="PANTHER" id="PTHR48060:SF7">
    <property type="entry name" value="DNA DAMAGE-REPAIR_TOLERATION PROTEIN DRT100"/>
    <property type="match status" value="1"/>
</dbReference>
<comment type="subcellular location">
    <subcellularLocation>
        <location evidence="1">Membrane</location>
        <topology evidence="1">Single-pass membrane protein</topology>
    </subcellularLocation>
</comment>
<evidence type="ECO:0000256" key="9">
    <source>
        <dbReference type="ARBA" id="ARBA00023170"/>
    </source>
</evidence>
<keyword evidence="10" id="KW-0325">Glycoprotein</keyword>
<dbReference type="InterPro" id="IPR053211">
    <property type="entry name" value="DNA_repair-toleration"/>
</dbReference>
<comment type="similarity">
    <text evidence="2">Belongs to the RLP family.</text>
</comment>
<keyword evidence="7" id="KW-1133">Transmembrane helix</keyword>
<keyword evidence="9" id="KW-0675">Receptor</keyword>
<keyword evidence="8" id="KW-0472">Membrane</keyword>
<keyword evidence="6" id="KW-0677">Repeat</keyword>
<dbReference type="Pfam" id="PF08263">
    <property type="entry name" value="LRRNT_2"/>
    <property type="match status" value="1"/>
</dbReference>
<dbReference type="FunFam" id="3.80.10.10:FF:000400">
    <property type="entry name" value="Nuclear pore complex protein NUP107"/>
    <property type="match status" value="1"/>
</dbReference>
<evidence type="ECO:0000256" key="2">
    <source>
        <dbReference type="ARBA" id="ARBA00009592"/>
    </source>
</evidence>
<evidence type="ECO:0000256" key="5">
    <source>
        <dbReference type="ARBA" id="ARBA00022729"/>
    </source>
</evidence>
<evidence type="ECO:0000259" key="11">
    <source>
        <dbReference type="Pfam" id="PF08263"/>
    </source>
</evidence>
<evidence type="ECO:0000256" key="1">
    <source>
        <dbReference type="ARBA" id="ARBA00004167"/>
    </source>
</evidence>
<dbReference type="EMBL" id="JAEFBJ010000008">
    <property type="protein sequence ID" value="KAG7581693.1"/>
    <property type="molecule type" value="Genomic_DNA"/>
</dbReference>
<dbReference type="Pfam" id="PF00560">
    <property type="entry name" value="LRR_1"/>
    <property type="match status" value="3"/>
</dbReference>
<reference evidence="12 13" key="1">
    <citation type="submission" date="2020-12" db="EMBL/GenBank/DDBJ databases">
        <title>Concerted genomic and epigenomic changes stabilize Arabidopsis allopolyploids.</title>
        <authorList>
            <person name="Chen Z."/>
        </authorList>
    </citation>
    <scope>NUCLEOTIDE SEQUENCE [LARGE SCALE GENOMIC DNA]</scope>
    <source>
        <strain evidence="12">As9502</strain>
        <tissue evidence="12">Leaf</tissue>
    </source>
</reference>